<protein>
    <recommendedName>
        <fullName evidence="4">Lipoprotein</fullName>
    </recommendedName>
</protein>
<sequence length="64" mass="6766">MRCSFLILAICAPILAGLTSCAKDTEPKPVGPTTDSTNIPWNTAVPGQGGAGMFGLMPQNQYRR</sequence>
<evidence type="ECO:0000313" key="2">
    <source>
        <dbReference type="EMBL" id="MBK1883160.1"/>
    </source>
</evidence>
<keyword evidence="3" id="KW-1185">Reference proteome</keyword>
<dbReference type="EMBL" id="JAENIJ010000018">
    <property type="protein sequence ID" value="MBK1883160.1"/>
    <property type="molecule type" value="Genomic_DNA"/>
</dbReference>
<accession>A0A934VWD2</accession>
<reference evidence="2" key="1">
    <citation type="submission" date="2021-01" db="EMBL/GenBank/DDBJ databases">
        <title>Modified the classification status of verrucomicrobia.</title>
        <authorList>
            <person name="Feng X."/>
        </authorList>
    </citation>
    <scope>NUCLEOTIDE SEQUENCE</scope>
    <source>
        <strain evidence="2">KCTC 22041</strain>
    </source>
</reference>
<dbReference type="RefSeq" id="WP_200271005.1">
    <property type="nucleotide sequence ID" value="NZ_JAENIJ010000018.1"/>
</dbReference>
<keyword evidence="1" id="KW-0732">Signal</keyword>
<feature type="signal peptide" evidence="1">
    <location>
        <begin position="1"/>
        <end position="22"/>
    </location>
</feature>
<comment type="caution">
    <text evidence="2">The sequence shown here is derived from an EMBL/GenBank/DDBJ whole genome shotgun (WGS) entry which is preliminary data.</text>
</comment>
<proteinExistence type="predicted"/>
<name>A0A934VWD2_9BACT</name>
<organism evidence="2 3">
    <name type="scientific">Luteolibacter pohnpeiensis</name>
    <dbReference type="NCBI Taxonomy" id="454153"/>
    <lineage>
        <taxon>Bacteria</taxon>
        <taxon>Pseudomonadati</taxon>
        <taxon>Verrucomicrobiota</taxon>
        <taxon>Verrucomicrobiia</taxon>
        <taxon>Verrucomicrobiales</taxon>
        <taxon>Verrucomicrobiaceae</taxon>
        <taxon>Luteolibacter</taxon>
    </lineage>
</organism>
<dbReference type="AlphaFoldDB" id="A0A934VWD2"/>
<dbReference type="PROSITE" id="PS51257">
    <property type="entry name" value="PROKAR_LIPOPROTEIN"/>
    <property type="match status" value="1"/>
</dbReference>
<evidence type="ECO:0000256" key="1">
    <source>
        <dbReference type="SAM" id="SignalP"/>
    </source>
</evidence>
<gene>
    <name evidence="2" type="ORF">JIN85_12080</name>
</gene>
<evidence type="ECO:0008006" key="4">
    <source>
        <dbReference type="Google" id="ProtNLM"/>
    </source>
</evidence>
<feature type="chain" id="PRO_5037289630" description="Lipoprotein" evidence="1">
    <location>
        <begin position="23"/>
        <end position="64"/>
    </location>
</feature>
<dbReference type="Proteomes" id="UP000603141">
    <property type="component" value="Unassembled WGS sequence"/>
</dbReference>
<evidence type="ECO:0000313" key="3">
    <source>
        <dbReference type="Proteomes" id="UP000603141"/>
    </source>
</evidence>